<reference evidence="1 2" key="2">
    <citation type="journal article" date="2022" name="Mol. Ecol. Resour.">
        <title>The genomes of chicory, endive, great burdock and yacon provide insights into Asteraceae paleo-polyploidization history and plant inulin production.</title>
        <authorList>
            <person name="Fan W."/>
            <person name="Wang S."/>
            <person name="Wang H."/>
            <person name="Wang A."/>
            <person name="Jiang F."/>
            <person name="Liu H."/>
            <person name="Zhao H."/>
            <person name="Xu D."/>
            <person name="Zhang Y."/>
        </authorList>
    </citation>
    <scope>NUCLEOTIDE SEQUENCE [LARGE SCALE GENOMIC DNA]</scope>
    <source>
        <strain evidence="2">cv. Yunnan</strain>
        <tissue evidence="1">Leaves</tissue>
    </source>
</reference>
<dbReference type="EMBL" id="CM042043">
    <property type="protein sequence ID" value="KAI3695938.1"/>
    <property type="molecule type" value="Genomic_DNA"/>
</dbReference>
<sequence length="428" mass="48432">MNTLRPTNQTDKDFARSWVGSSSQGNIPFLFHFHSLFHSVGFQLTYKTLHLNHRPKIRSRGIRAGENLYLNTRFLQVVPTVGQHFPDPMHAARGGWLGQTYALAKFDDSFEGKKSGIRRSKEERKGMVETFIKRYQHSNNGDFPSLNLTRKEVGGSFYTVREIVREIIQENRVLGPPKSPPGDQNREHLDSFLEHYPSDSMPVDLHVQLVHTKEAQTQPEYAFISEKVLNSRSITELHQGNNEAFENLKNTELLMEGSMGEQKDKVHEVVANVTQTHQISEDVDKTLEEEIAHPLKESKSMLESQKGQGPSSTKENLVFDVNGSTDVKLQDTLLAEQKTINGTNAQNLHSKTSGNPVQEPTLDERSANLNQSSDQPGASSENRNNATLNRVDLKSWKAASKKSKDQETHQLLKFVRSFITALVKFWSE</sequence>
<comment type="caution">
    <text evidence="1">The sequence shown here is derived from an EMBL/GenBank/DDBJ whole genome shotgun (WGS) entry which is preliminary data.</text>
</comment>
<evidence type="ECO:0000313" key="2">
    <source>
        <dbReference type="Proteomes" id="UP001056120"/>
    </source>
</evidence>
<organism evidence="1 2">
    <name type="scientific">Smallanthus sonchifolius</name>
    <dbReference type="NCBI Taxonomy" id="185202"/>
    <lineage>
        <taxon>Eukaryota</taxon>
        <taxon>Viridiplantae</taxon>
        <taxon>Streptophyta</taxon>
        <taxon>Embryophyta</taxon>
        <taxon>Tracheophyta</taxon>
        <taxon>Spermatophyta</taxon>
        <taxon>Magnoliopsida</taxon>
        <taxon>eudicotyledons</taxon>
        <taxon>Gunneridae</taxon>
        <taxon>Pentapetalae</taxon>
        <taxon>asterids</taxon>
        <taxon>campanulids</taxon>
        <taxon>Asterales</taxon>
        <taxon>Asteraceae</taxon>
        <taxon>Asteroideae</taxon>
        <taxon>Heliantheae alliance</taxon>
        <taxon>Millerieae</taxon>
        <taxon>Smallanthus</taxon>
    </lineage>
</organism>
<evidence type="ECO:0000313" key="1">
    <source>
        <dbReference type="EMBL" id="KAI3695938.1"/>
    </source>
</evidence>
<reference evidence="2" key="1">
    <citation type="journal article" date="2022" name="Mol. Ecol. Resour.">
        <title>The genomes of chicory, endive, great burdock and yacon provide insights into Asteraceae palaeo-polyploidization history and plant inulin production.</title>
        <authorList>
            <person name="Fan W."/>
            <person name="Wang S."/>
            <person name="Wang H."/>
            <person name="Wang A."/>
            <person name="Jiang F."/>
            <person name="Liu H."/>
            <person name="Zhao H."/>
            <person name="Xu D."/>
            <person name="Zhang Y."/>
        </authorList>
    </citation>
    <scope>NUCLEOTIDE SEQUENCE [LARGE SCALE GENOMIC DNA]</scope>
    <source>
        <strain evidence="2">cv. Yunnan</strain>
    </source>
</reference>
<gene>
    <name evidence="1" type="ORF">L1987_78944</name>
</gene>
<protein>
    <submittedName>
        <fullName evidence="1">Uncharacterized protein</fullName>
    </submittedName>
</protein>
<accession>A0ACB8ZEA1</accession>
<name>A0ACB8ZEA1_9ASTR</name>
<proteinExistence type="predicted"/>
<keyword evidence="2" id="KW-1185">Reference proteome</keyword>
<dbReference type="Proteomes" id="UP001056120">
    <property type="component" value="Linkage Group LG26"/>
</dbReference>